<comment type="caution">
    <text evidence="3">The sequence shown here is derived from an EMBL/GenBank/DDBJ whole genome shotgun (WGS) entry which is preliminary data.</text>
</comment>
<name>A0A8X6XLY5_9ARAC</name>
<proteinExistence type="predicted"/>
<organism evidence="3 4">
    <name type="scientific">Trichonephila inaurata madagascariensis</name>
    <dbReference type="NCBI Taxonomy" id="2747483"/>
    <lineage>
        <taxon>Eukaryota</taxon>
        <taxon>Metazoa</taxon>
        <taxon>Ecdysozoa</taxon>
        <taxon>Arthropoda</taxon>
        <taxon>Chelicerata</taxon>
        <taxon>Arachnida</taxon>
        <taxon>Araneae</taxon>
        <taxon>Araneomorphae</taxon>
        <taxon>Entelegynae</taxon>
        <taxon>Araneoidea</taxon>
        <taxon>Nephilidae</taxon>
        <taxon>Trichonephila</taxon>
        <taxon>Trichonephila inaurata</taxon>
    </lineage>
</organism>
<sequence>MSHSKPFRTVEEALEYFCTLSDDEELIDICQLSSEESRCLTNEEDIYGDTFLSVLPAYVCGKIEISTNIDKGEISHEDIFDPEESSTTKGMSNSKKNLKFNGTNVELR</sequence>
<evidence type="ECO:0000256" key="1">
    <source>
        <dbReference type="SAM" id="MobiDB-lite"/>
    </source>
</evidence>
<gene>
    <name evidence="3" type="primary">NCL1_41954</name>
    <name evidence="2" type="ORF">TNIN_323871</name>
    <name evidence="3" type="ORF">TNIN_447041</name>
</gene>
<dbReference type="EMBL" id="BMAV01008482">
    <property type="protein sequence ID" value="GFY52127.1"/>
    <property type="molecule type" value="Genomic_DNA"/>
</dbReference>
<dbReference type="OrthoDB" id="10057240at2759"/>
<dbReference type="Proteomes" id="UP000886998">
    <property type="component" value="Unassembled WGS sequence"/>
</dbReference>
<dbReference type="EMBL" id="BMAV01010486">
    <property type="protein sequence ID" value="GFY55581.1"/>
    <property type="molecule type" value="Genomic_DNA"/>
</dbReference>
<protein>
    <submittedName>
        <fullName evidence="3">Uncharacterized protein</fullName>
    </submittedName>
</protein>
<evidence type="ECO:0000313" key="2">
    <source>
        <dbReference type="EMBL" id="GFY52127.1"/>
    </source>
</evidence>
<accession>A0A8X6XLY5</accession>
<feature type="region of interest" description="Disordered" evidence="1">
    <location>
        <begin position="76"/>
        <end position="108"/>
    </location>
</feature>
<feature type="compositionally biased region" description="Polar residues" evidence="1">
    <location>
        <begin position="85"/>
        <end position="108"/>
    </location>
</feature>
<dbReference type="AlphaFoldDB" id="A0A8X6XLY5"/>
<reference evidence="3" key="1">
    <citation type="submission" date="2020-08" db="EMBL/GenBank/DDBJ databases">
        <title>Multicomponent nature underlies the extraordinary mechanical properties of spider dragline silk.</title>
        <authorList>
            <person name="Kono N."/>
            <person name="Nakamura H."/>
            <person name="Mori M."/>
            <person name="Yoshida Y."/>
            <person name="Ohtoshi R."/>
            <person name="Malay A.D."/>
            <person name="Moran D.A.P."/>
            <person name="Tomita M."/>
            <person name="Numata K."/>
            <person name="Arakawa K."/>
        </authorList>
    </citation>
    <scope>NUCLEOTIDE SEQUENCE</scope>
</reference>
<evidence type="ECO:0000313" key="3">
    <source>
        <dbReference type="EMBL" id="GFY55581.1"/>
    </source>
</evidence>
<keyword evidence="4" id="KW-1185">Reference proteome</keyword>
<evidence type="ECO:0000313" key="4">
    <source>
        <dbReference type="Proteomes" id="UP000886998"/>
    </source>
</evidence>